<proteinExistence type="predicted"/>
<keyword evidence="2" id="KW-0472">Membrane</keyword>
<feature type="compositionally biased region" description="Pro residues" evidence="1">
    <location>
        <begin position="15"/>
        <end position="43"/>
    </location>
</feature>
<dbReference type="RefSeq" id="WP_344440994.1">
    <property type="nucleotide sequence ID" value="NZ_BAAALF010000025.1"/>
</dbReference>
<accession>A0ABN1W0Q9</accession>
<feature type="transmembrane region" description="Helical" evidence="2">
    <location>
        <begin position="110"/>
        <end position="132"/>
    </location>
</feature>
<keyword evidence="2" id="KW-0812">Transmembrane</keyword>
<name>A0ABN1W0Q9_9ACTN</name>
<keyword evidence="4" id="KW-1185">Reference proteome</keyword>
<reference evidence="3 4" key="1">
    <citation type="journal article" date="2019" name="Int. J. Syst. Evol. Microbiol.">
        <title>The Global Catalogue of Microorganisms (GCM) 10K type strain sequencing project: providing services to taxonomists for standard genome sequencing and annotation.</title>
        <authorList>
            <consortium name="The Broad Institute Genomics Platform"/>
            <consortium name="The Broad Institute Genome Sequencing Center for Infectious Disease"/>
            <person name="Wu L."/>
            <person name="Ma J."/>
        </authorList>
    </citation>
    <scope>NUCLEOTIDE SEQUENCE [LARGE SCALE GENOMIC DNA]</scope>
    <source>
        <strain evidence="3 4">JCM 13004</strain>
    </source>
</reference>
<feature type="region of interest" description="Disordered" evidence="1">
    <location>
        <begin position="1"/>
        <end position="91"/>
    </location>
</feature>
<evidence type="ECO:0000256" key="1">
    <source>
        <dbReference type="SAM" id="MobiDB-lite"/>
    </source>
</evidence>
<evidence type="ECO:0000313" key="3">
    <source>
        <dbReference type="EMBL" id="GAA1230001.1"/>
    </source>
</evidence>
<keyword evidence="2" id="KW-1133">Transmembrane helix</keyword>
<dbReference type="EMBL" id="BAAALF010000025">
    <property type="protein sequence ID" value="GAA1230001.1"/>
    <property type="molecule type" value="Genomic_DNA"/>
</dbReference>
<evidence type="ECO:0000313" key="4">
    <source>
        <dbReference type="Proteomes" id="UP001500037"/>
    </source>
</evidence>
<organism evidence="3 4">
    <name type="scientific">Kitasatospora nipponensis</name>
    <dbReference type="NCBI Taxonomy" id="258049"/>
    <lineage>
        <taxon>Bacteria</taxon>
        <taxon>Bacillati</taxon>
        <taxon>Actinomycetota</taxon>
        <taxon>Actinomycetes</taxon>
        <taxon>Kitasatosporales</taxon>
        <taxon>Streptomycetaceae</taxon>
        <taxon>Kitasatospora</taxon>
    </lineage>
</organism>
<dbReference type="Proteomes" id="UP001500037">
    <property type="component" value="Unassembled WGS sequence"/>
</dbReference>
<protein>
    <submittedName>
        <fullName evidence="3">Uncharacterized protein</fullName>
    </submittedName>
</protein>
<sequence>MSEGTDIPAEWTPQPAQPGPGEPPGSPVTPGPPAGGFGPPPASYGPAGAAYPQAPQPYPIHPGPPVPQPYQAQPTPGQQSPGGEHLGGEQPDWSALADRHAVESRRRRRIWAGAAVAAVLVVGGVVTTAMLMNDHHDKGGKVLPSTSASAPAPAGPDALAFISDATTDKAPVDPALLFPDETRSVDGKTWTRKASGTTKPCSKATTGGLGLALGDDVCRSVVRATYVSGDSAVTVGVAVFDTKAAADAALAKRTGQIQGLSGPGVGLFCIASGCDETHASVGRYGYFTVSGTLKQGGAMTDPDAAAAAPSFADAARQQLLARAKQPAAGS</sequence>
<comment type="caution">
    <text evidence="3">The sequence shown here is derived from an EMBL/GenBank/DDBJ whole genome shotgun (WGS) entry which is preliminary data.</text>
</comment>
<feature type="compositionally biased region" description="Pro residues" evidence="1">
    <location>
        <begin position="54"/>
        <end position="68"/>
    </location>
</feature>
<evidence type="ECO:0000256" key="2">
    <source>
        <dbReference type="SAM" id="Phobius"/>
    </source>
</evidence>
<gene>
    <name evidence="3" type="ORF">GCM10009665_20560</name>
</gene>
<feature type="compositionally biased region" description="Low complexity" evidence="1">
    <location>
        <begin position="44"/>
        <end position="53"/>
    </location>
</feature>